<evidence type="ECO:0000313" key="1">
    <source>
        <dbReference type="EMBL" id="OAY47627.2"/>
    </source>
</evidence>
<dbReference type="Proteomes" id="UP000091857">
    <property type="component" value="Chromosome 6"/>
</dbReference>
<protein>
    <submittedName>
        <fullName evidence="1">Uncharacterized protein</fullName>
    </submittedName>
</protein>
<proteinExistence type="predicted"/>
<gene>
    <name evidence="1" type="ORF">MANES_06G069500v8</name>
</gene>
<evidence type="ECO:0000313" key="2">
    <source>
        <dbReference type="Proteomes" id="UP000091857"/>
    </source>
</evidence>
<keyword evidence="2" id="KW-1185">Reference proteome</keyword>
<dbReference type="EMBL" id="CM004392">
    <property type="protein sequence ID" value="OAY47627.2"/>
    <property type="molecule type" value="Genomic_DNA"/>
</dbReference>
<reference evidence="2" key="1">
    <citation type="journal article" date="2016" name="Nat. Biotechnol.">
        <title>Sequencing wild and cultivated cassava and related species reveals extensive interspecific hybridization and genetic diversity.</title>
        <authorList>
            <person name="Bredeson J.V."/>
            <person name="Lyons J.B."/>
            <person name="Prochnik S.E."/>
            <person name="Wu G.A."/>
            <person name="Ha C.M."/>
            <person name="Edsinger-Gonzales E."/>
            <person name="Grimwood J."/>
            <person name="Schmutz J."/>
            <person name="Rabbi I.Y."/>
            <person name="Egesi C."/>
            <person name="Nauluvula P."/>
            <person name="Lebot V."/>
            <person name="Ndunguru J."/>
            <person name="Mkamilo G."/>
            <person name="Bart R.S."/>
            <person name="Setter T.L."/>
            <person name="Gleadow R.M."/>
            <person name="Kulakow P."/>
            <person name="Ferguson M.E."/>
            <person name="Rounsley S."/>
            <person name="Rokhsar D.S."/>
        </authorList>
    </citation>
    <scope>NUCLEOTIDE SEQUENCE [LARGE SCALE GENOMIC DNA]</scope>
    <source>
        <strain evidence="2">cv. AM560-2</strain>
    </source>
</reference>
<sequence>MEQKNMQAKRSRRGQKGGIITMPFILVNEICDKLAVVGFGTNMLNYLTKQLHLPLTRAANTLTNFNGTASLTPLLGAFIADAYAGRFWTITFASTIYLLGMITLTISATLPQLRPPPCQPNQVCQEANGVQLGILYLSLLLKSLGSGGIRPCVAAFGADQFSGEDPKQKMTTWSFFNWYYFVMGGSILLASTVLVYVQDYVGWSWGLGIPTISMFLSIVIFVVGYPLYRILDPAGSPYTRLLQVTVAALRKRKVSMVSDPNFLYKNEELDASISADGMLNHTEQFKFFDKAAVVTEEEKLKPLERPNLWRLNTIHRVEELKSVIKMLPIMAAGILFFTASAQQHTFSLQQANTMNKHLTNSFQIPAASMSVFTSTSMLATIALYDRIFVPFLRKFTGLDRGINFLQRMAIGFAISILATLVAGFVEVKRKHMALASGLTNSNSTTFPVSVFWLVPQYSLHGISEAFMAVGHLEFFYDQAPESMRSTATALFWTANSAGNYASTLLVSLVHKFSARPDGSNWLPDDNLNMGKLENFYWLITCLQVVNFVYYLVCIKYYTFKSLQGPSIEIGEPKEEIELESQA</sequence>
<organism evidence="1 2">
    <name type="scientific">Manihot esculenta</name>
    <name type="common">Cassava</name>
    <name type="synonym">Jatropha manihot</name>
    <dbReference type="NCBI Taxonomy" id="3983"/>
    <lineage>
        <taxon>Eukaryota</taxon>
        <taxon>Viridiplantae</taxon>
        <taxon>Streptophyta</taxon>
        <taxon>Embryophyta</taxon>
        <taxon>Tracheophyta</taxon>
        <taxon>Spermatophyta</taxon>
        <taxon>Magnoliopsida</taxon>
        <taxon>eudicotyledons</taxon>
        <taxon>Gunneridae</taxon>
        <taxon>Pentapetalae</taxon>
        <taxon>rosids</taxon>
        <taxon>fabids</taxon>
        <taxon>Malpighiales</taxon>
        <taxon>Euphorbiaceae</taxon>
        <taxon>Crotonoideae</taxon>
        <taxon>Manihoteae</taxon>
        <taxon>Manihot</taxon>
    </lineage>
</organism>
<accession>A0ACC8DH39</accession>
<comment type="caution">
    <text evidence="1">The sequence shown here is derived from an EMBL/GenBank/DDBJ whole genome shotgun (WGS) entry which is preliminary data.</text>
</comment>
<name>A0ACC8DH39_MANES</name>